<dbReference type="InParanoid" id="F4RFJ7"/>
<feature type="chain" id="PRO_5003317578" description="Secreted protein" evidence="1">
    <location>
        <begin position="23"/>
        <end position="107"/>
    </location>
</feature>
<keyword evidence="1" id="KW-0732">Signal</keyword>
<dbReference type="GeneID" id="18922369"/>
<reference evidence="3" key="1">
    <citation type="journal article" date="2011" name="Proc. Natl. Acad. Sci. U.S.A.">
        <title>Obligate biotrophy features unraveled by the genomic analysis of rust fungi.</title>
        <authorList>
            <person name="Duplessis S."/>
            <person name="Cuomo C.A."/>
            <person name="Lin Y.-C."/>
            <person name="Aerts A."/>
            <person name="Tisserant E."/>
            <person name="Veneault-Fourrey C."/>
            <person name="Joly D.L."/>
            <person name="Hacquard S."/>
            <person name="Amselem J."/>
            <person name="Cantarel B.L."/>
            <person name="Chiu R."/>
            <person name="Coutinho P.M."/>
            <person name="Feau N."/>
            <person name="Field M."/>
            <person name="Frey P."/>
            <person name="Gelhaye E."/>
            <person name="Goldberg J."/>
            <person name="Grabherr M.G."/>
            <person name="Kodira C.D."/>
            <person name="Kohler A."/>
            <person name="Kuees U."/>
            <person name="Lindquist E.A."/>
            <person name="Lucas S.M."/>
            <person name="Mago R."/>
            <person name="Mauceli E."/>
            <person name="Morin E."/>
            <person name="Murat C."/>
            <person name="Pangilinan J.L."/>
            <person name="Park R."/>
            <person name="Pearson M."/>
            <person name="Quesneville H."/>
            <person name="Rouhier N."/>
            <person name="Sakthikumar S."/>
            <person name="Salamov A.A."/>
            <person name="Schmutz J."/>
            <person name="Selles B."/>
            <person name="Shapiro H."/>
            <person name="Tanguay P."/>
            <person name="Tuskan G.A."/>
            <person name="Henrissat B."/>
            <person name="Van de Peer Y."/>
            <person name="Rouze P."/>
            <person name="Ellis J.G."/>
            <person name="Dodds P.N."/>
            <person name="Schein J.E."/>
            <person name="Zhong S."/>
            <person name="Hamelin R.C."/>
            <person name="Grigoriev I.V."/>
            <person name="Szabo L.J."/>
            <person name="Martin F."/>
        </authorList>
    </citation>
    <scope>NUCLEOTIDE SEQUENCE [LARGE SCALE GENOMIC DNA]</scope>
    <source>
        <strain evidence="3">98AG31 / pathotype 3-4-7</strain>
    </source>
</reference>
<gene>
    <name evidence="2" type="ORF">MELLADRAFT_104681</name>
</gene>
<dbReference type="VEuPathDB" id="FungiDB:MELLADRAFT_104681"/>
<dbReference type="Proteomes" id="UP000001072">
    <property type="component" value="Unassembled WGS sequence"/>
</dbReference>
<keyword evidence="3" id="KW-1185">Reference proteome</keyword>
<organism evidence="3">
    <name type="scientific">Melampsora larici-populina (strain 98AG31 / pathotype 3-4-7)</name>
    <name type="common">Poplar leaf rust fungus</name>
    <dbReference type="NCBI Taxonomy" id="747676"/>
    <lineage>
        <taxon>Eukaryota</taxon>
        <taxon>Fungi</taxon>
        <taxon>Dikarya</taxon>
        <taxon>Basidiomycota</taxon>
        <taxon>Pucciniomycotina</taxon>
        <taxon>Pucciniomycetes</taxon>
        <taxon>Pucciniales</taxon>
        <taxon>Melampsoraceae</taxon>
        <taxon>Melampsora</taxon>
    </lineage>
</organism>
<evidence type="ECO:0000313" key="3">
    <source>
        <dbReference type="Proteomes" id="UP000001072"/>
    </source>
</evidence>
<dbReference type="AlphaFoldDB" id="F4RFJ7"/>
<dbReference type="HOGENOM" id="CLU_2210596_0_0_1"/>
<evidence type="ECO:0008006" key="4">
    <source>
        <dbReference type="Google" id="ProtNLM"/>
    </source>
</evidence>
<dbReference type="KEGG" id="mlr:MELLADRAFT_104681"/>
<dbReference type="EMBL" id="GL883099">
    <property type="protein sequence ID" value="EGG08820.1"/>
    <property type="molecule type" value="Genomic_DNA"/>
</dbReference>
<feature type="signal peptide" evidence="1">
    <location>
        <begin position="1"/>
        <end position="22"/>
    </location>
</feature>
<accession>F4RFJ7</accession>
<sequence>MQFLNKIIFMCVTVISLAAVQAAPIPDLLGLSLGVEAGVQVGVEGGACALGLLCVAAEVGSLNRLVMKIPSFCFPGINYLSIFYQARMSTQTKGVGFTIRAVYDPPP</sequence>
<evidence type="ECO:0000256" key="1">
    <source>
        <dbReference type="SAM" id="SignalP"/>
    </source>
</evidence>
<proteinExistence type="predicted"/>
<dbReference type="RefSeq" id="XP_007407794.1">
    <property type="nucleotide sequence ID" value="XM_007407732.1"/>
</dbReference>
<protein>
    <recommendedName>
        <fullName evidence="4">Secreted protein</fullName>
    </recommendedName>
</protein>
<name>F4RFJ7_MELLP</name>
<evidence type="ECO:0000313" key="2">
    <source>
        <dbReference type="EMBL" id="EGG08820.1"/>
    </source>
</evidence>